<proteinExistence type="predicted"/>
<comment type="caution">
    <text evidence="1">The sequence shown here is derived from an EMBL/GenBank/DDBJ whole genome shotgun (WGS) entry which is preliminary data.</text>
</comment>
<reference evidence="1" key="1">
    <citation type="journal article" date="2023" name="DNA Res.">
        <title>Chromosome-level genome assembly of Phrynocephalus forsythii using third-generation DNA sequencing and Hi-C analysis.</title>
        <authorList>
            <person name="Qi Y."/>
            <person name="Zhao W."/>
            <person name="Zhao Y."/>
            <person name="Niu C."/>
            <person name="Cao S."/>
            <person name="Zhang Y."/>
        </authorList>
    </citation>
    <scope>NUCLEOTIDE SEQUENCE</scope>
    <source>
        <tissue evidence="1">Muscle</tissue>
    </source>
</reference>
<evidence type="ECO:0000313" key="2">
    <source>
        <dbReference type="Proteomes" id="UP001142489"/>
    </source>
</evidence>
<keyword evidence="2" id="KW-1185">Reference proteome</keyword>
<sequence>MAPEDKVVQHIYSSFMFKSPLTLTSIACCWIEIRLLGLVMWWSHTEANGKPNRQRIEDNFSRNNMAEMCQGIQHIVNHAPNLAAVPGEKLNLFFARFEVEPLEAAVLPLSSHSGPLPLCGGAQAEVHTEGCESEEDWIVASLLRC</sequence>
<evidence type="ECO:0000313" key="1">
    <source>
        <dbReference type="EMBL" id="KAJ7324231.1"/>
    </source>
</evidence>
<protein>
    <submittedName>
        <fullName evidence="1">Uncharacterized protein</fullName>
    </submittedName>
</protein>
<gene>
    <name evidence="1" type="ORF">JRQ81_017251</name>
</gene>
<dbReference type="EMBL" id="JAPFRF010000008">
    <property type="protein sequence ID" value="KAJ7324231.1"/>
    <property type="molecule type" value="Genomic_DNA"/>
</dbReference>
<dbReference type="OrthoDB" id="411173at2759"/>
<dbReference type="Proteomes" id="UP001142489">
    <property type="component" value="Unassembled WGS sequence"/>
</dbReference>
<accession>A0A9Q0XQ09</accession>
<name>A0A9Q0XQ09_9SAUR</name>
<organism evidence="1 2">
    <name type="scientific">Phrynocephalus forsythii</name>
    <dbReference type="NCBI Taxonomy" id="171643"/>
    <lineage>
        <taxon>Eukaryota</taxon>
        <taxon>Metazoa</taxon>
        <taxon>Chordata</taxon>
        <taxon>Craniata</taxon>
        <taxon>Vertebrata</taxon>
        <taxon>Euteleostomi</taxon>
        <taxon>Lepidosauria</taxon>
        <taxon>Squamata</taxon>
        <taxon>Bifurcata</taxon>
        <taxon>Unidentata</taxon>
        <taxon>Episquamata</taxon>
        <taxon>Toxicofera</taxon>
        <taxon>Iguania</taxon>
        <taxon>Acrodonta</taxon>
        <taxon>Agamidae</taxon>
        <taxon>Agaminae</taxon>
        <taxon>Phrynocephalus</taxon>
    </lineage>
</organism>
<dbReference type="AlphaFoldDB" id="A0A9Q0XQ09"/>